<evidence type="ECO:0000313" key="2">
    <source>
        <dbReference type="EMBL" id="AWW13445.1"/>
    </source>
</evidence>
<reference evidence="4" key="1">
    <citation type="journal article" date="2018" name="J. Virol.">
        <title>Aedes anphevirus (AeAV): an insect-specific virus distributed worldwide in Aedes aegypti mosquitoes that has complex interplays with Wolbachia and dengue virus infection in cells.</title>
        <authorList>
            <person name="Parry R.H."/>
            <person name="Asgari S."/>
        </authorList>
    </citation>
    <scope>NUCLEOTIDE SEQUENCE</scope>
    <source>
        <strain evidence="2">Bora Bora</strain>
        <strain evidence="3">Jinjang</strain>
        <strain evidence="4">Pune CCL-125</strain>
    </source>
</reference>
<dbReference type="EMBL" id="MH430652">
    <property type="protein sequence ID" value="AWW13455.1"/>
    <property type="molecule type" value="Viral_cRNA"/>
</dbReference>
<feature type="transmembrane region" description="Helical" evidence="1">
    <location>
        <begin position="55"/>
        <end position="75"/>
    </location>
</feature>
<dbReference type="EMBL" id="MH430654">
    <property type="protein sequence ID" value="AWW13467.1"/>
    <property type="molecule type" value="Viral_cRNA"/>
</dbReference>
<evidence type="ECO:0000256" key="1">
    <source>
        <dbReference type="SAM" id="Phobius"/>
    </source>
</evidence>
<evidence type="ECO:0000313" key="3">
    <source>
        <dbReference type="EMBL" id="AWW13455.1"/>
    </source>
</evidence>
<evidence type="ECO:0000313" key="4">
    <source>
        <dbReference type="EMBL" id="AWW13467.1"/>
    </source>
</evidence>
<keyword evidence="1" id="KW-0812">Transmembrane</keyword>
<name>A0A2Z4HF78_9MONO</name>
<dbReference type="EMBL" id="MH430649">
    <property type="protein sequence ID" value="AWW13445.1"/>
    <property type="molecule type" value="Viral_cRNA"/>
</dbReference>
<proteinExistence type="predicted"/>
<protein>
    <submittedName>
        <fullName evidence="4">Small TMD protein</fullName>
    </submittedName>
</protein>
<accession>A0A2Z4HF78</accession>
<keyword evidence="1" id="KW-1133">Transmembrane helix</keyword>
<keyword evidence="1" id="KW-0472">Membrane</keyword>
<sequence>MSVIAALWASGSVAFYRFLDHLIKSLNGGILFDPQPDGSLFGPPRIHLMSVSSEGLAILGTIACAACVGFLIDNWHEYVTRQRFRERVRSRLSRVDYYTPNE</sequence>
<organism evidence="4">
    <name type="scientific">Aedes anphevirus</name>
    <dbReference type="NCBI Taxonomy" id="2230910"/>
    <lineage>
        <taxon>Viruses</taxon>
        <taxon>Riboviria</taxon>
        <taxon>Orthornavirae</taxon>
        <taxon>Negarnaviricota</taxon>
        <taxon>Haploviricotina</taxon>
        <taxon>Monjiviricetes</taxon>
        <taxon>Mononegavirales</taxon>
        <taxon>Xinmoviridae</taxon>
        <taxon>Gylbovirus</taxon>
        <taxon>Gylbovirus aagae</taxon>
    </lineage>
</organism>